<evidence type="ECO:0008006" key="5">
    <source>
        <dbReference type="Google" id="ProtNLM"/>
    </source>
</evidence>
<organism evidence="3 4">
    <name type="scientific">Gemmatirosa kalamazoonensis</name>
    <dbReference type="NCBI Taxonomy" id="861299"/>
    <lineage>
        <taxon>Bacteria</taxon>
        <taxon>Pseudomonadati</taxon>
        <taxon>Gemmatimonadota</taxon>
        <taxon>Gemmatimonadia</taxon>
        <taxon>Gemmatimonadales</taxon>
        <taxon>Gemmatimonadaceae</taxon>
        <taxon>Gemmatirosa</taxon>
    </lineage>
</organism>
<protein>
    <recommendedName>
        <fullName evidence="5">Lipoprotein</fullName>
    </recommendedName>
</protein>
<feature type="signal peptide" evidence="2">
    <location>
        <begin position="1"/>
        <end position="18"/>
    </location>
</feature>
<feature type="compositionally biased region" description="Basic and acidic residues" evidence="1">
    <location>
        <begin position="25"/>
        <end position="34"/>
    </location>
</feature>
<name>W0RH61_9BACT</name>
<feature type="compositionally biased region" description="Low complexity" evidence="1">
    <location>
        <begin position="61"/>
        <end position="90"/>
    </location>
</feature>
<dbReference type="RefSeq" id="WP_025411599.1">
    <property type="nucleotide sequence ID" value="NZ_CP007128.1"/>
</dbReference>
<keyword evidence="4" id="KW-1185">Reference proteome</keyword>
<proteinExistence type="predicted"/>
<dbReference type="HOGENOM" id="CLU_2436593_0_0_0"/>
<dbReference type="PROSITE" id="PS51257">
    <property type="entry name" value="PROKAR_LIPOPROTEIN"/>
    <property type="match status" value="1"/>
</dbReference>
<feature type="chain" id="PRO_5004794985" description="Lipoprotein" evidence="2">
    <location>
        <begin position="19"/>
        <end position="90"/>
    </location>
</feature>
<dbReference type="AlphaFoldDB" id="W0RH61"/>
<reference evidence="3 4" key="1">
    <citation type="journal article" date="2014" name="Genome Announc.">
        <title>Genome Sequence and Methylome of Soil Bacterium Gemmatirosa kalamazoonensis KBS708T, a Member of the Rarely Cultivated Gemmatimonadetes Phylum.</title>
        <authorList>
            <person name="Debruyn J.M."/>
            <person name="Radosevich M."/>
            <person name="Wommack K.E."/>
            <person name="Polson S.W."/>
            <person name="Hauser L.J."/>
            <person name="Fawaz M.N."/>
            <person name="Korlach J."/>
            <person name="Tsai Y.C."/>
        </authorList>
    </citation>
    <scope>NUCLEOTIDE SEQUENCE [LARGE SCALE GENOMIC DNA]</scope>
    <source>
        <strain evidence="3 4">KBS708</strain>
    </source>
</reference>
<sequence>MSRIRAAAALALTLTVLASTGCVRGRNDGGRDAAGESGNGAGPAPQPGPLAGQNTDTSMIAPAATNATATPPAGGQAATSQAAPAGAKRP</sequence>
<dbReference type="Proteomes" id="UP000019151">
    <property type="component" value="Chromosome"/>
</dbReference>
<dbReference type="InParanoid" id="W0RH61"/>
<evidence type="ECO:0000313" key="3">
    <source>
        <dbReference type="EMBL" id="AHG90126.1"/>
    </source>
</evidence>
<accession>W0RH61</accession>
<gene>
    <name evidence="3" type="ORF">J421_2589</name>
</gene>
<evidence type="ECO:0000256" key="2">
    <source>
        <dbReference type="SAM" id="SignalP"/>
    </source>
</evidence>
<evidence type="ECO:0000256" key="1">
    <source>
        <dbReference type="SAM" id="MobiDB-lite"/>
    </source>
</evidence>
<keyword evidence="2" id="KW-0732">Signal</keyword>
<dbReference type="KEGG" id="gba:J421_2589"/>
<dbReference type="EMBL" id="CP007128">
    <property type="protein sequence ID" value="AHG90126.1"/>
    <property type="molecule type" value="Genomic_DNA"/>
</dbReference>
<evidence type="ECO:0000313" key="4">
    <source>
        <dbReference type="Proteomes" id="UP000019151"/>
    </source>
</evidence>
<feature type="region of interest" description="Disordered" evidence="1">
    <location>
        <begin position="20"/>
        <end position="90"/>
    </location>
</feature>